<sequence>MAERPAGNPGFVPHEQWFLSARERGNPASDIPAWTMGNTTEPLIHGAAYFARLVSVVEGLAAGDHLFFTDWRGDPDERMRPEGPTVSALFSGAARRGVVVKGLMWRSHLDALQYSEEENRHLGEVIEEAGGEVLLDQRVRRGGSHHQKLVVLRHPGRPERDVAFAGGIDLCHSRRDDAEHQGDPQAIRMSQRYGDRPPWHDVQLQLRGPVVGALDSVFRERWRDPAPLDAHSPLAWIRDKLGGADLTADPLPPQPPDPPPAGPHAVQVLRTYPARRPGYPFAPRGERTVARGYTKAVRRARRLIYLEDQYLWSTEVADLFADALTRHPDLHLIVVVPRYPDVDGRLAWPPNQVGRAKALEVCRRAGADRVHAFDVENHAGNPVYVHAKVCVVDDVWASVGSDNFNRRSWTHDSELSCAVLDETRDERAPADPAGLGDGARAFARDLRLRLMREHLDRSDDAGLIDPEAAVRAAVAAAQALEAWHEGGRSGPRPPGRLLPHEPERVSRLTRLWAVPAYRLVYDPDGRPWRDRRRATW</sequence>
<dbReference type="Proteomes" id="UP000482960">
    <property type="component" value="Unassembled WGS sequence"/>
</dbReference>
<dbReference type="PROSITE" id="PS50035">
    <property type="entry name" value="PLD"/>
    <property type="match status" value="1"/>
</dbReference>
<dbReference type="PANTHER" id="PTHR18896:SF76">
    <property type="entry name" value="PHOSPHOLIPASE"/>
    <property type="match status" value="1"/>
</dbReference>
<gene>
    <name evidence="7" type="ORF">Prum_064600</name>
</gene>
<evidence type="ECO:0000256" key="2">
    <source>
        <dbReference type="ARBA" id="ARBA00022737"/>
    </source>
</evidence>
<protein>
    <submittedName>
        <fullName evidence="7">Phospholipase D</fullName>
    </submittedName>
</protein>
<keyword evidence="2" id="KW-0677">Repeat</keyword>
<dbReference type="InterPro" id="IPR015679">
    <property type="entry name" value="PLipase_D_fam"/>
</dbReference>
<reference evidence="7 8" key="2">
    <citation type="submission" date="2020-03" db="EMBL/GenBank/DDBJ databases">
        <authorList>
            <person name="Ichikawa N."/>
            <person name="Kimura A."/>
            <person name="Kitahashi Y."/>
            <person name="Uohara A."/>
        </authorList>
    </citation>
    <scope>NUCLEOTIDE SEQUENCE [LARGE SCALE GENOMIC DNA]</scope>
    <source>
        <strain evidence="7 8">NBRC 108638</strain>
    </source>
</reference>
<dbReference type="EMBL" id="BLPG01000001">
    <property type="protein sequence ID" value="GFJ92818.1"/>
    <property type="molecule type" value="Genomic_DNA"/>
</dbReference>
<dbReference type="SUPFAM" id="SSF56024">
    <property type="entry name" value="Phospholipase D/nuclease"/>
    <property type="match status" value="2"/>
</dbReference>
<dbReference type="PANTHER" id="PTHR18896">
    <property type="entry name" value="PHOSPHOLIPASE D"/>
    <property type="match status" value="1"/>
</dbReference>
<evidence type="ECO:0000256" key="3">
    <source>
        <dbReference type="ARBA" id="ARBA00022801"/>
    </source>
</evidence>
<evidence type="ECO:0000313" key="8">
    <source>
        <dbReference type="Proteomes" id="UP000482960"/>
    </source>
</evidence>
<feature type="domain" description="PLD phosphodiesterase" evidence="6">
    <location>
        <begin position="381"/>
        <end position="408"/>
    </location>
</feature>
<feature type="region of interest" description="Disordered" evidence="5">
    <location>
        <begin position="245"/>
        <end position="265"/>
    </location>
</feature>
<name>A0A6V8LCV8_9ACTN</name>
<dbReference type="InterPro" id="IPR001736">
    <property type="entry name" value="PLipase_D/transphosphatidylase"/>
</dbReference>
<dbReference type="GO" id="GO:0004630">
    <property type="term" value="F:phospholipase D activity"/>
    <property type="evidence" value="ECO:0007669"/>
    <property type="project" value="UniProtKB-EC"/>
</dbReference>
<dbReference type="Pfam" id="PF13091">
    <property type="entry name" value="PLDc_2"/>
    <property type="match status" value="1"/>
</dbReference>
<dbReference type="CDD" id="cd09105">
    <property type="entry name" value="PLDc_vPLD1_2_like_2"/>
    <property type="match status" value="1"/>
</dbReference>
<dbReference type="AlphaFoldDB" id="A0A6V8LCV8"/>
<comment type="caution">
    <text evidence="7">The sequence shown here is derived from an EMBL/GenBank/DDBJ whole genome shotgun (WGS) entry which is preliminary data.</text>
</comment>
<evidence type="ECO:0000259" key="6">
    <source>
        <dbReference type="PROSITE" id="PS50035"/>
    </source>
</evidence>
<keyword evidence="4" id="KW-0443">Lipid metabolism</keyword>
<dbReference type="Gene3D" id="3.30.870.10">
    <property type="entry name" value="Endonuclease Chain A"/>
    <property type="match status" value="2"/>
</dbReference>
<evidence type="ECO:0000256" key="1">
    <source>
        <dbReference type="ARBA" id="ARBA00000798"/>
    </source>
</evidence>
<evidence type="ECO:0000256" key="5">
    <source>
        <dbReference type="SAM" id="MobiDB-lite"/>
    </source>
</evidence>
<keyword evidence="8" id="KW-1185">Reference proteome</keyword>
<evidence type="ECO:0000256" key="4">
    <source>
        <dbReference type="ARBA" id="ARBA00023098"/>
    </source>
</evidence>
<dbReference type="GO" id="GO:0009395">
    <property type="term" value="P:phospholipid catabolic process"/>
    <property type="evidence" value="ECO:0007669"/>
    <property type="project" value="TreeGrafter"/>
</dbReference>
<comment type="catalytic activity">
    <reaction evidence="1">
        <text>a 1,2-diacyl-sn-glycero-3-phosphocholine + H2O = a 1,2-diacyl-sn-glycero-3-phosphate + choline + H(+)</text>
        <dbReference type="Rhea" id="RHEA:14445"/>
        <dbReference type="ChEBI" id="CHEBI:15354"/>
        <dbReference type="ChEBI" id="CHEBI:15377"/>
        <dbReference type="ChEBI" id="CHEBI:15378"/>
        <dbReference type="ChEBI" id="CHEBI:57643"/>
        <dbReference type="ChEBI" id="CHEBI:58608"/>
        <dbReference type="EC" id="3.1.4.4"/>
    </reaction>
</comment>
<organism evidence="7 8">
    <name type="scientific">Phytohabitans rumicis</name>
    <dbReference type="NCBI Taxonomy" id="1076125"/>
    <lineage>
        <taxon>Bacteria</taxon>
        <taxon>Bacillati</taxon>
        <taxon>Actinomycetota</taxon>
        <taxon>Actinomycetes</taxon>
        <taxon>Micromonosporales</taxon>
        <taxon>Micromonosporaceae</taxon>
    </lineage>
</organism>
<dbReference type="SMART" id="SM00155">
    <property type="entry name" value="PLDc"/>
    <property type="match status" value="2"/>
</dbReference>
<keyword evidence="3" id="KW-0378">Hydrolase</keyword>
<proteinExistence type="predicted"/>
<dbReference type="RefSeq" id="WP_173079607.1">
    <property type="nucleotide sequence ID" value="NZ_BAABJB010000005.1"/>
</dbReference>
<accession>A0A6V8LCV8</accession>
<evidence type="ECO:0000313" key="7">
    <source>
        <dbReference type="EMBL" id="GFJ92818.1"/>
    </source>
</evidence>
<reference evidence="7 8" key="1">
    <citation type="submission" date="2020-03" db="EMBL/GenBank/DDBJ databases">
        <title>Whole genome shotgun sequence of Phytohabitans rumicis NBRC 108638.</title>
        <authorList>
            <person name="Komaki H."/>
            <person name="Tamura T."/>
        </authorList>
    </citation>
    <scope>NUCLEOTIDE SEQUENCE [LARGE SCALE GENOMIC DNA]</scope>
    <source>
        <strain evidence="7 8">NBRC 108638</strain>
    </source>
</reference>
<feature type="compositionally biased region" description="Pro residues" evidence="5">
    <location>
        <begin position="250"/>
        <end position="262"/>
    </location>
</feature>
<dbReference type="InterPro" id="IPR025202">
    <property type="entry name" value="PLD-like_dom"/>
</dbReference>